<feature type="non-terminal residue" evidence="1">
    <location>
        <position position="1"/>
    </location>
</feature>
<gene>
    <name evidence="1" type="ORF">RPERSI_LOCUS20060</name>
</gene>
<organism evidence="1 2">
    <name type="scientific">Racocetra persica</name>
    <dbReference type="NCBI Taxonomy" id="160502"/>
    <lineage>
        <taxon>Eukaryota</taxon>
        <taxon>Fungi</taxon>
        <taxon>Fungi incertae sedis</taxon>
        <taxon>Mucoromycota</taxon>
        <taxon>Glomeromycotina</taxon>
        <taxon>Glomeromycetes</taxon>
        <taxon>Diversisporales</taxon>
        <taxon>Gigasporaceae</taxon>
        <taxon>Racocetra</taxon>
    </lineage>
</organism>
<protein>
    <submittedName>
        <fullName evidence="1">17026_t:CDS:1</fullName>
    </submittedName>
</protein>
<accession>A0ACA9RJE1</accession>
<dbReference type="EMBL" id="CAJVQC010055995">
    <property type="protein sequence ID" value="CAG8795942.1"/>
    <property type="molecule type" value="Genomic_DNA"/>
</dbReference>
<evidence type="ECO:0000313" key="2">
    <source>
        <dbReference type="Proteomes" id="UP000789920"/>
    </source>
</evidence>
<keyword evidence="2" id="KW-1185">Reference proteome</keyword>
<sequence>NIRCINRNLSASLQKEENLDEDILEWSQGSIKLFGKFMLERISKHSIK</sequence>
<proteinExistence type="predicted"/>
<evidence type="ECO:0000313" key="1">
    <source>
        <dbReference type="EMBL" id="CAG8795942.1"/>
    </source>
</evidence>
<name>A0ACA9RJE1_9GLOM</name>
<comment type="caution">
    <text evidence="1">The sequence shown here is derived from an EMBL/GenBank/DDBJ whole genome shotgun (WGS) entry which is preliminary data.</text>
</comment>
<dbReference type="Proteomes" id="UP000789920">
    <property type="component" value="Unassembled WGS sequence"/>
</dbReference>
<reference evidence="1" key="1">
    <citation type="submission" date="2021-06" db="EMBL/GenBank/DDBJ databases">
        <authorList>
            <person name="Kallberg Y."/>
            <person name="Tangrot J."/>
            <person name="Rosling A."/>
        </authorList>
    </citation>
    <scope>NUCLEOTIDE SEQUENCE</scope>
    <source>
        <strain evidence="1">MA461A</strain>
    </source>
</reference>